<dbReference type="SMART" id="SM00360">
    <property type="entry name" value="RRM"/>
    <property type="match status" value="2"/>
</dbReference>
<dbReference type="Gene3D" id="3.30.70.330">
    <property type="match status" value="2"/>
</dbReference>
<evidence type="ECO:0000256" key="3">
    <source>
        <dbReference type="ARBA" id="ARBA00007077"/>
    </source>
</evidence>
<gene>
    <name evidence="10" type="ORF">QBC37DRAFT_419652</name>
</gene>
<comment type="function">
    <text evidence="1">Involved in pre-25S rRNA processing.</text>
</comment>
<dbReference type="PANTHER" id="PTHR23236:SF25">
    <property type="entry name" value="RNA-BINDING PROTEIN 34"/>
    <property type="match status" value="1"/>
</dbReference>
<dbReference type="Proteomes" id="UP001301769">
    <property type="component" value="Unassembled WGS sequence"/>
</dbReference>
<evidence type="ECO:0000313" key="11">
    <source>
        <dbReference type="Proteomes" id="UP001301769"/>
    </source>
</evidence>
<name>A0AAN6YET7_9PEZI</name>
<keyword evidence="11" id="KW-1185">Reference proteome</keyword>
<organism evidence="10 11">
    <name type="scientific">Rhypophila decipiens</name>
    <dbReference type="NCBI Taxonomy" id="261697"/>
    <lineage>
        <taxon>Eukaryota</taxon>
        <taxon>Fungi</taxon>
        <taxon>Dikarya</taxon>
        <taxon>Ascomycota</taxon>
        <taxon>Pezizomycotina</taxon>
        <taxon>Sordariomycetes</taxon>
        <taxon>Sordariomycetidae</taxon>
        <taxon>Sordariales</taxon>
        <taxon>Naviculisporaceae</taxon>
        <taxon>Rhypophila</taxon>
    </lineage>
</organism>
<protein>
    <recommendedName>
        <fullName evidence="4">Nucleolar protein 12</fullName>
    </recommendedName>
</protein>
<dbReference type="InterPro" id="IPR035979">
    <property type="entry name" value="RBD_domain_sf"/>
</dbReference>
<evidence type="ECO:0000256" key="6">
    <source>
        <dbReference type="ARBA" id="ARBA00023242"/>
    </source>
</evidence>
<dbReference type="PROSITE" id="PS50102">
    <property type="entry name" value="RRM"/>
    <property type="match status" value="1"/>
</dbReference>
<feature type="compositionally biased region" description="Basic and acidic residues" evidence="8">
    <location>
        <begin position="495"/>
        <end position="545"/>
    </location>
</feature>
<dbReference type="EMBL" id="MU858082">
    <property type="protein sequence ID" value="KAK4215282.1"/>
    <property type="molecule type" value="Genomic_DNA"/>
</dbReference>
<proteinExistence type="inferred from homology"/>
<feature type="compositionally biased region" description="Basic and acidic residues" evidence="8">
    <location>
        <begin position="155"/>
        <end position="167"/>
    </location>
</feature>
<dbReference type="PANTHER" id="PTHR23236">
    <property type="entry name" value="EUKARYOTIC TRANSLATION INITIATION FACTOR 4B/4H"/>
    <property type="match status" value="1"/>
</dbReference>
<evidence type="ECO:0000256" key="7">
    <source>
        <dbReference type="PROSITE-ProRule" id="PRU00176"/>
    </source>
</evidence>
<keyword evidence="5 7" id="KW-0694">RNA-binding</keyword>
<evidence type="ECO:0000256" key="4">
    <source>
        <dbReference type="ARBA" id="ARBA00015520"/>
    </source>
</evidence>
<comment type="caution">
    <text evidence="10">The sequence shown here is derived from an EMBL/GenBank/DDBJ whole genome shotgun (WGS) entry which is preliminary data.</text>
</comment>
<dbReference type="SUPFAM" id="SSF54928">
    <property type="entry name" value="RNA-binding domain, RBD"/>
    <property type="match status" value="2"/>
</dbReference>
<sequence>MGKTKALSAPAKAVDPSLAALFTESVGPAKPLPKTRYSAPPPPKPQEPPASDDESDDEELSELSDAELEDDDDDEEASSPEEANASGSEEELSALEDDDNDVSEDDDAETPLVHETLVSAMEAQKEPRKRKRKQRDEHEDLESAYFQKLADEDEPSGKRIKGTDDKPASVGNAASDDDDESMDDTPVHESLAANPAETELEKANRTVFLGNVSSEAITSKKAKKTLLTHMSSVLDKEAEPKQKVESIRFRSTAFSTAGKPKKVAAITQELMESTTKSTNAYVVYSTPAAARVAASKLNGTVVLDRHLRVDSVAHPAPVDHRRCVFIGNLGMVDDETVINKKTDEEGNEVIEKRKRFKTPMDVEEGLWRVFGKLAGKVESVRVVRDPVTRVGQGIAYVQFYDGIAVEKAIVLDGKKFPPMLPRALRVNRCKAPHKTKRALEAKQKAEVKPGSKKNTTYVPKPTSEDQTLAGRASKLLGRSGAAQLRHKDRSGRFGGGDRKEGRSEHRPRPERDGQQEKPTMKSPEDIIFEGRRASAKDGKPKDLKFKGSKNNKSVKKVSKRNMKPAGRGAVRAAKWRAEGKAPKP</sequence>
<evidence type="ECO:0000313" key="10">
    <source>
        <dbReference type="EMBL" id="KAK4215282.1"/>
    </source>
</evidence>
<accession>A0AAN6YET7</accession>
<feature type="compositionally biased region" description="Acidic residues" evidence="8">
    <location>
        <begin position="50"/>
        <end position="79"/>
    </location>
</feature>
<reference evidence="10" key="2">
    <citation type="submission" date="2023-05" db="EMBL/GenBank/DDBJ databases">
        <authorList>
            <consortium name="Lawrence Berkeley National Laboratory"/>
            <person name="Steindorff A."/>
            <person name="Hensen N."/>
            <person name="Bonometti L."/>
            <person name="Westerberg I."/>
            <person name="Brannstrom I.O."/>
            <person name="Guillou S."/>
            <person name="Cros-Aarteil S."/>
            <person name="Calhoun S."/>
            <person name="Haridas S."/>
            <person name="Kuo A."/>
            <person name="Mondo S."/>
            <person name="Pangilinan J."/>
            <person name="Riley R."/>
            <person name="Labutti K."/>
            <person name="Andreopoulos B."/>
            <person name="Lipzen A."/>
            <person name="Chen C."/>
            <person name="Yanf M."/>
            <person name="Daum C."/>
            <person name="Ng V."/>
            <person name="Clum A."/>
            <person name="Ohm R."/>
            <person name="Martin F."/>
            <person name="Silar P."/>
            <person name="Natvig D."/>
            <person name="Lalanne C."/>
            <person name="Gautier V."/>
            <person name="Ament-Velasquez S.L."/>
            <person name="Kruys A."/>
            <person name="Hutchinson M.I."/>
            <person name="Powell A.J."/>
            <person name="Barry K."/>
            <person name="Miller A.N."/>
            <person name="Grigoriev I.V."/>
            <person name="Debuchy R."/>
            <person name="Gladieux P."/>
            <person name="Thoren M.H."/>
            <person name="Johannesson H."/>
        </authorList>
    </citation>
    <scope>NUCLEOTIDE SEQUENCE</scope>
    <source>
        <strain evidence="10">PSN293</strain>
    </source>
</reference>
<evidence type="ECO:0000256" key="2">
    <source>
        <dbReference type="ARBA" id="ARBA00004604"/>
    </source>
</evidence>
<feature type="region of interest" description="Disordered" evidence="8">
    <location>
        <begin position="428"/>
        <end position="584"/>
    </location>
</feature>
<feature type="domain" description="RRM" evidence="9">
    <location>
        <begin position="322"/>
        <end position="431"/>
    </location>
</feature>
<evidence type="ECO:0000256" key="5">
    <source>
        <dbReference type="ARBA" id="ARBA00022884"/>
    </source>
</evidence>
<feature type="compositionally biased region" description="Pro residues" evidence="8">
    <location>
        <begin position="39"/>
        <end position="48"/>
    </location>
</feature>
<evidence type="ECO:0000259" key="9">
    <source>
        <dbReference type="PROSITE" id="PS50102"/>
    </source>
</evidence>
<comment type="subcellular location">
    <subcellularLocation>
        <location evidence="2">Nucleus</location>
        <location evidence="2">Nucleolus</location>
    </subcellularLocation>
</comment>
<dbReference type="AlphaFoldDB" id="A0AAN6YET7"/>
<feature type="compositionally biased region" description="Basic and acidic residues" evidence="8">
    <location>
        <begin position="437"/>
        <end position="449"/>
    </location>
</feature>
<feature type="compositionally biased region" description="Basic and acidic residues" evidence="8">
    <location>
        <begin position="575"/>
        <end position="584"/>
    </location>
</feature>
<dbReference type="Pfam" id="PF00076">
    <property type="entry name" value="RRM_1"/>
    <property type="match status" value="1"/>
</dbReference>
<dbReference type="GO" id="GO:0005730">
    <property type="term" value="C:nucleolus"/>
    <property type="evidence" value="ECO:0007669"/>
    <property type="project" value="UniProtKB-SubCell"/>
</dbReference>
<evidence type="ECO:0000256" key="1">
    <source>
        <dbReference type="ARBA" id="ARBA00002475"/>
    </source>
</evidence>
<evidence type="ECO:0000256" key="8">
    <source>
        <dbReference type="SAM" id="MobiDB-lite"/>
    </source>
</evidence>
<feature type="compositionally biased region" description="Acidic residues" evidence="8">
    <location>
        <begin position="88"/>
        <end position="109"/>
    </location>
</feature>
<comment type="similarity">
    <text evidence="3">Belongs to the RRM RBM34 family.</text>
</comment>
<feature type="region of interest" description="Disordered" evidence="8">
    <location>
        <begin position="24"/>
        <end position="199"/>
    </location>
</feature>
<feature type="compositionally biased region" description="Basic residues" evidence="8">
    <location>
        <begin position="546"/>
        <end position="562"/>
    </location>
</feature>
<keyword evidence="6" id="KW-0539">Nucleus</keyword>
<dbReference type="InterPro" id="IPR012677">
    <property type="entry name" value="Nucleotide-bd_a/b_plait_sf"/>
</dbReference>
<dbReference type="InterPro" id="IPR000504">
    <property type="entry name" value="RRM_dom"/>
</dbReference>
<dbReference type="GO" id="GO:0000463">
    <property type="term" value="P:maturation of LSU-rRNA from tricistronic rRNA transcript (SSU-rRNA, 5.8S rRNA, LSU-rRNA)"/>
    <property type="evidence" value="ECO:0007669"/>
    <property type="project" value="TreeGrafter"/>
</dbReference>
<reference evidence="10" key="1">
    <citation type="journal article" date="2023" name="Mol. Phylogenet. Evol.">
        <title>Genome-scale phylogeny and comparative genomics of the fungal order Sordariales.</title>
        <authorList>
            <person name="Hensen N."/>
            <person name="Bonometti L."/>
            <person name="Westerberg I."/>
            <person name="Brannstrom I.O."/>
            <person name="Guillou S."/>
            <person name="Cros-Aarteil S."/>
            <person name="Calhoun S."/>
            <person name="Haridas S."/>
            <person name="Kuo A."/>
            <person name="Mondo S."/>
            <person name="Pangilinan J."/>
            <person name="Riley R."/>
            <person name="LaButti K."/>
            <person name="Andreopoulos B."/>
            <person name="Lipzen A."/>
            <person name="Chen C."/>
            <person name="Yan M."/>
            <person name="Daum C."/>
            <person name="Ng V."/>
            <person name="Clum A."/>
            <person name="Steindorff A."/>
            <person name="Ohm R.A."/>
            <person name="Martin F."/>
            <person name="Silar P."/>
            <person name="Natvig D.O."/>
            <person name="Lalanne C."/>
            <person name="Gautier V."/>
            <person name="Ament-Velasquez S.L."/>
            <person name="Kruys A."/>
            <person name="Hutchinson M.I."/>
            <person name="Powell A.J."/>
            <person name="Barry K."/>
            <person name="Miller A.N."/>
            <person name="Grigoriev I.V."/>
            <person name="Debuchy R."/>
            <person name="Gladieux P."/>
            <person name="Hiltunen Thoren M."/>
            <person name="Johannesson H."/>
        </authorList>
    </citation>
    <scope>NUCLEOTIDE SEQUENCE</scope>
    <source>
        <strain evidence="10">PSN293</strain>
    </source>
</reference>
<dbReference type="GO" id="GO:0019843">
    <property type="term" value="F:rRNA binding"/>
    <property type="evidence" value="ECO:0007669"/>
    <property type="project" value="TreeGrafter"/>
</dbReference>